<dbReference type="Proteomes" id="UP000419743">
    <property type="component" value="Unassembled WGS sequence"/>
</dbReference>
<reference evidence="5 6" key="1">
    <citation type="submission" date="2019-11" db="EMBL/GenBank/DDBJ databases">
        <authorList>
            <person name="Criscuolo A."/>
        </authorList>
    </citation>
    <scope>NUCLEOTIDE SEQUENCE [LARGE SCALE GENOMIC DNA]</scope>
    <source>
        <strain evidence="5">CIP111667</strain>
    </source>
</reference>
<dbReference type="AlphaFoldDB" id="A0A7M4DJV0"/>
<comment type="caution">
    <text evidence="5">The sequence shown here is derived from an EMBL/GenBank/DDBJ whole genome shotgun (WGS) entry which is preliminary data.</text>
</comment>
<gene>
    <name evidence="5" type="ORF">HALOF300_02408</name>
</gene>
<dbReference type="RefSeq" id="WP_197522506.1">
    <property type="nucleotide sequence ID" value="NZ_CACRYJ010000034.1"/>
</dbReference>
<dbReference type="GO" id="GO:0006302">
    <property type="term" value="P:double-strand break repair"/>
    <property type="evidence" value="ECO:0007669"/>
    <property type="project" value="InterPro"/>
</dbReference>
<accession>A0A7M4DJV0</accession>
<keyword evidence="3" id="KW-0742">SOS response</keyword>
<dbReference type="PANTHER" id="PTHR32182">
    <property type="entry name" value="DNA REPLICATION AND REPAIR PROTEIN RECF"/>
    <property type="match status" value="1"/>
</dbReference>
<dbReference type="InterPro" id="IPR027417">
    <property type="entry name" value="P-loop_NTPase"/>
</dbReference>
<keyword evidence="1" id="KW-0227">DNA damage</keyword>
<dbReference type="GO" id="GO:0016887">
    <property type="term" value="F:ATP hydrolysis activity"/>
    <property type="evidence" value="ECO:0007669"/>
    <property type="project" value="InterPro"/>
</dbReference>
<dbReference type="InterPro" id="IPR038729">
    <property type="entry name" value="Rad50/SbcC_AAA"/>
</dbReference>
<evidence type="ECO:0000256" key="1">
    <source>
        <dbReference type="ARBA" id="ARBA00022763"/>
    </source>
</evidence>
<organism evidence="5 6">
    <name type="scientific">Occultella aeris</name>
    <dbReference type="NCBI Taxonomy" id="2761496"/>
    <lineage>
        <taxon>Bacteria</taxon>
        <taxon>Bacillati</taxon>
        <taxon>Actinomycetota</taxon>
        <taxon>Actinomycetes</taxon>
        <taxon>Micrococcales</taxon>
        <taxon>Ruaniaceae</taxon>
        <taxon>Occultella</taxon>
    </lineage>
</organism>
<sequence>MGTTESVPELPPRIVRLRIRGFRSYGTETREIELDSPVTVVRGDNSQGKTATAEALEFLFTGCISRRDLFGGAKVEYERMLANVHLPLGDNDIWVEAAVRGPDGVTRTVRRTLTTDYSGSADCASTVLIDGQDADMDSLGIPFGEPPLAAPVLLQHNLRYVLSTEPQKRAAYFRALLELTDLDAVGEAVKRAKERMADLPTLPWVAMLSALHNSIQGNGTAASAISQAARASNQPMLTKHLIAAANALSPSVVSKDAEAVTADLRATKAKAEEKVFPMGALAPNLAEIPADVDPTRLGDAITTYGERLGAVDDEVARLTPIFDAVLKHSHLGTLTEPTRCPVCNDGTLSTVRIAELREQLAASGGMQEAARTVASELQLALQSVDRVGIGLNAVLPSAGDWGEPEWAETSAHREALNEGAEVDVPALNSEDSARGMIMRAGASRQRLRQIRAQLKDLIDAGSRSVAERAPVQDGVSPLLKQVNGCIAEVQKEAQALKALVDGLHEELGERLQSAALPSGTREILDLLEHREELHHEQCLEAQRKGAKRRIDAVGRMIDAAERALLDDRFEKMGSEIDRWWATLRPDELVRFGGVGRRASGRRYVNLTAELAVSSESSPQVRDAVGVFSDSQLNALGLAAFLARQRLLKSPVVVLDDPLPGYDPDHQVTFAAYTITRLLDEGVQVILLTHDPKVEGEVVGRHQYRGLLHYRLALHSAVEGTLVTNEDDFVGRKLIEARGHLQSQTLEGRKAATSALRDSAERLGKQIMAAARTANGNPTTVASLGKAMLGQLIPEILPHVQGPDEPGRWNSWKNTLNSGSHDDEVPAAQSLTVALGEINKVRKDHDKHWQGGLPR</sequence>
<name>A0A7M4DJV0_9MICO</name>
<proteinExistence type="predicted"/>
<evidence type="ECO:0000313" key="6">
    <source>
        <dbReference type="Proteomes" id="UP000419743"/>
    </source>
</evidence>
<dbReference type="GO" id="GO:0009432">
    <property type="term" value="P:SOS response"/>
    <property type="evidence" value="ECO:0007669"/>
    <property type="project" value="UniProtKB-KW"/>
</dbReference>
<evidence type="ECO:0000256" key="3">
    <source>
        <dbReference type="ARBA" id="ARBA00023236"/>
    </source>
</evidence>
<evidence type="ECO:0000313" key="5">
    <source>
        <dbReference type="EMBL" id="VZO37335.1"/>
    </source>
</evidence>
<evidence type="ECO:0000259" key="4">
    <source>
        <dbReference type="Pfam" id="PF13476"/>
    </source>
</evidence>
<dbReference type="SUPFAM" id="SSF52540">
    <property type="entry name" value="P-loop containing nucleoside triphosphate hydrolases"/>
    <property type="match status" value="1"/>
</dbReference>
<dbReference type="GO" id="GO:0000731">
    <property type="term" value="P:DNA synthesis involved in DNA repair"/>
    <property type="evidence" value="ECO:0007669"/>
    <property type="project" value="TreeGrafter"/>
</dbReference>
<keyword evidence="6" id="KW-1185">Reference proteome</keyword>
<protein>
    <submittedName>
        <fullName evidence="5">Recombination protein F</fullName>
    </submittedName>
</protein>
<keyword evidence="2" id="KW-0234">DNA repair</keyword>
<feature type="domain" description="Rad50/SbcC-type AAA" evidence="4">
    <location>
        <begin position="16"/>
        <end position="70"/>
    </location>
</feature>
<dbReference type="PANTHER" id="PTHR32182:SF0">
    <property type="entry name" value="DNA REPLICATION AND REPAIR PROTEIN RECF"/>
    <property type="match status" value="1"/>
</dbReference>
<dbReference type="Pfam" id="PF13476">
    <property type="entry name" value="AAA_23"/>
    <property type="match status" value="1"/>
</dbReference>
<evidence type="ECO:0000256" key="2">
    <source>
        <dbReference type="ARBA" id="ARBA00023204"/>
    </source>
</evidence>
<dbReference type="Gene3D" id="3.40.50.300">
    <property type="entry name" value="P-loop containing nucleotide triphosphate hydrolases"/>
    <property type="match status" value="2"/>
</dbReference>
<dbReference type="EMBL" id="CACRYJ010000034">
    <property type="protein sequence ID" value="VZO37335.1"/>
    <property type="molecule type" value="Genomic_DNA"/>
</dbReference>